<organism evidence="2 3">
    <name type="scientific">Agathobacter rectalis</name>
    <dbReference type="NCBI Taxonomy" id="39491"/>
    <lineage>
        <taxon>Bacteria</taxon>
        <taxon>Bacillati</taxon>
        <taxon>Bacillota</taxon>
        <taxon>Clostridia</taxon>
        <taxon>Lachnospirales</taxon>
        <taxon>Lachnospiraceae</taxon>
        <taxon>Agathobacter</taxon>
    </lineage>
</organism>
<gene>
    <name evidence="2" type="ORF">LIZ56_03880</name>
</gene>
<dbReference type="EMBL" id="JAJCJK010000004">
    <property type="protein sequence ID" value="MCB6937552.1"/>
    <property type="molecule type" value="Genomic_DNA"/>
</dbReference>
<evidence type="ECO:0000256" key="1">
    <source>
        <dbReference type="SAM" id="MobiDB-lite"/>
    </source>
</evidence>
<evidence type="ECO:0000313" key="2">
    <source>
        <dbReference type="EMBL" id="MCB6937552.1"/>
    </source>
</evidence>
<reference evidence="2" key="1">
    <citation type="submission" date="2021-10" db="EMBL/GenBank/DDBJ databases">
        <title>Collection of gut derived symbiotic bacterial strains cultured from healthy donors.</title>
        <authorList>
            <person name="Lin H."/>
            <person name="Littmann E."/>
            <person name="Kohout C."/>
            <person name="Pamer E.G."/>
        </authorList>
    </citation>
    <scope>NUCLEOTIDE SEQUENCE</scope>
    <source>
        <strain evidence="2">DFI.9.42</strain>
    </source>
</reference>
<dbReference type="Proteomes" id="UP001197684">
    <property type="component" value="Unassembled WGS sequence"/>
</dbReference>
<dbReference type="AlphaFoldDB" id="A0AAW4UE69"/>
<dbReference type="RefSeq" id="WP_306780608.1">
    <property type="nucleotide sequence ID" value="NZ_JAJCJK010000004.1"/>
</dbReference>
<sequence>MHNNRDGGGNVVERIIVASRGRNPSNPSDRTTGAPTEQRLEPNSEGLCNTLTSVQKDNYVLEIRTVDDG</sequence>
<comment type="caution">
    <text evidence="2">The sequence shown here is derived from an EMBL/GenBank/DDBJ whole genome shotgun (WGS) entry which is preliminary data.</text>
</comment>
<feature type="region of interest" description="Disordered" evidence="1">
    <location>
        <begin position="18"/>
        <end position="47"/>
    </location>
</feature>
<evidence type="ECO:0000313" key="3">
    <source>
        <dbReference type="Proteomes" id="UP001197684"/>
    </source>
</evidence>
<proteinExistence type="predicted"/>
<name>A0AAW4UE69_9FIRM</name>
<accession>A0AAW4UE69</accession>
<protein>
    <submittedName>
        <fullName evidence="2">Uncharacterized protein</fullName>
    </submittedName>
</protein>
<feature type="compositionally biased region" description="Polar residues" evidence="1">
    <location>
        <begin position="22"/>
        <end position="35"/>
    </location>
</feature>